<dbReference type="Proteomes" id="UP000030364">
    <property type="component" value="Unassembled WGS sequence"/>
</dbReference>
<dbReference type="GO" id="GO:0009236">
    <property type="term" value="P:cobalamin biosynthetic process"/>
    <property type="evidence" value="ECO:0007669"/>
    <property type="project" value="UniProtKB-UniPathway"/>
</dbReference>
<keyword evidence="10" id="KW-1185">Reference proteome</keyword>
<dbReference type="UniPathway" id="UPA00148"/>
<dbReference type="Gene3D" id="3.40.1010.10">
    <property type="entry name" value="Cobalt-precorrin-4 Transmethylase, Domain 1"/>
    <property type="match status" value="1"/>
</dbReference>
<dbReference type="PROSITE" id="PS00840">
    <property type="entry name" value="SUMT_2"/>
    <property type="match status" value="1"/>
</dbReference>
<evidence type="ECO:0000313" key="10">
    <source>
        <dbReference type="Proteomes" id="UP000030364"/>
    </source>
</evidence>
<evidence type="ECO:0000256" key="3">
    <source>
        <dbReference type="ARBA" id="ARBA00022573"/>
    </source>
</evidence>
<protein>
    <submittedName>
        <fullName evidence="9">Precorrin-4 C11-methyltransferase</fullName>
    </submittedName>
</protein>
<evidence type="ECO:0000256" key="6">
    <source>
        <dbReference type="ARBA" id="ARBA00022691"/>
    </source>
</evidence>
<dbReference type="RefSeq" id="WP_038065318.1">
    <property type="nucleotide sequence ID" value="NZ_JPSL02000036.1"/>
</dbReference>
<dbReference type="InterPro" id="IPR050161">
    <property type="entry name" value="Siro_Cobalamin_biosynth"/>
</dbReference>
<dbReference type="GO" id="GO:0032259">
    <property type="term" value="P:methylation"/>
    <property type="evidence" value="ECO:0007669"/>
    <property type="project" value="UniProtKB-KW"/>
</dbReference>
<dbReference type="InterPro" id="IPR014776">
    <property type="entry name" value="4pyrrole_Mease_sub2"/>
</dbReference>
<dbReference type="PANTHER" id="PTHR45790:SF4">
    <property type="entry name" value="COBALT-PRECORRIN-4 C(11)-METHYLTRANSFERASE"/>
    <property type="match status" value="1"/>
</dbReference>
<organism evidence="9 10">
    <name type="scientific">Thermus filiformis</name>
    <dbReference type="NCBI Taxonomy" id="276"/>
    <lineage>
        <taxon>Bacteria</taxon>
        <taxon>Thermotogati</taxon>
        <taxon>Deinococcota</taxon>
        <taxon>Deinococci</taxon>
        <taxon>Thermales</taxon>
        <taxon>Thermaceae</taxon>
        <taxon>Thermus</taxon>
    </lineage>
</organism>
<dbReference type="SUPFAM" id="SSF53790">
    <property type="entry name" value="Tetrapyrrole methylase"/>
    <property type="match status" value="1"/>
</dbReference>
<evidence type="ECO:0000313" key="9">
    <source>
        <dbReference type="EMBL" id="KIX84722.1"/>
    </source>
</evidence>
<dbReference type="InterPro" id="IPR000878">
    <property type="entry name" value="4pyrrol_Mease"/>
</dbReference>
<evidence type="ECO:0000256" key="1">
    <source>
        <dbReference type="ARBA" id="ARBA00004953"/>
    </source>
</evidence>
<gene>
    <name evidence="9" type="ORF">THFILI_01525</name>
</gene>
<keyword evidence="4 7" id="KW-0489">Methyltransferase</keyword>
<dbReference type="PANTHER" id="PTHR45790">
    <property type="entry name" value="SIROHEME SYNTHASE-RELATED"/>
    <property type="match status" value="1"/>
</dbReference>
<evidence type="ECO:0000259" key="8">
    <source>
        <dbReference type="Pfam" id="PF00590"/>
    </source>
</evidence>
<evidence type="ECO:0000256" key="5">
    <source>
        <dbReference type="ARBA" id="ARBA00022679"/>
    </source>
</evidence>
<dbReference type="Pfam" id="PF00590">
    <property type="entry name" value="TP_methylase"/>
    <property type="match status" value="1"/>
</dbReference>
<dbReference type="InterPro" id="IPR006362">
    <property type="entry name" value="Cbl_synth_CobM/CibF"/>
</dbReference>
<dbReference type="InterPro" id="IPR014777">
    <property type="entry name" value="4pyrrole_Mease_sub1"/>
</dbReference>
<comment type="similarity">
    <text evidence="2 7">Belongs to the precorrin methyltransferase family.</text>
</comment>
<dbReference type="AlphaFoldDB" id="A0A0D6XAM0"/>
<dbReference type="CDD" id="cd11641">
    <property type="entry name" value="Precorrin-4_C11-MT"/>
    <property type="match status" value="1"/>
</dbReference>
<evidence type="ECO:0000256" key="2">
    <source>
        <dbReference type="ARBA" id="ARBA00005879"/>
    </source>
</evidence>
<feature type="domain" description="Tetrapyrrole methylase" evidence="8">
    <location>
        <begin position="5"/>
        <end position="208"/>
    </location>
</feature>
<keyword evidence="3" id="KW-0169">Cobalamin biosynthesis</keyword>
<sequence length="247" mass="26293">MRPVVHVVGGGPGDPELLTVRGARLLQEARFVLYTGSLFPEEVLKGLAPRAELLDSKGMVLEEIVQRLAQEAGRGGVVVRLHSGDPGLYGTLLEEKEGLEALGVEVAVVPGVTAAFALAARAGLSLTAPEVAQAVAFTRLGVRTPVPPGQDPASLARPGLTLALYLSGMHPKRLARELREAGLPPDTPVLYGHRVGQAGEEVGLTDLAGLEGLPPRDTTVFLVGEALRARGKRSRLYEPSFKHRYRR</sequence>
<comment type="pathway">
    <text evidence="1">Cofactor biosynthesis; adenosylcobalamin biosynthesis.</text>
</comment>
<dbReference type="Gene3D" id="3.30.950.10">
    <property type="entry name" value="Methyltransferase, Cobalt-precorrin-4 Transmethylase, Domain 2"/>
    <property type="match status" value="1"/>
</dbReference>
<dbReference type="GO" id="GO:0046026">
    <property type="term" value="F:precorrin-4 C11-methyltransferase activity"/>
    <property type="evidence" value="ECO:0007669"/>
    <property type="project" value="InterPro"/>
</dbReference>
<keyword evidence="5 7" id="KW-0808">Transferase</keyword>
<evidence type="ECO:0000256" key="7">
    <source>
        <dbReference type="RuleBase" id="RU003960"/>
    </source>
</evidence>
<proteinExistence type="inferred from homology"/>
<reference evidence="9 10" key="1">
    <citation type="journal article" date="2015" name="Genome Announc.">
        <title>Draft Genome Sequence of the Thermophile Thermus filiformis ATCC 43280, Producer of Carotenoid-(Di)glucoside-Branched Fatty Acid (Di)esters and Source of Hyperthermostable Enzymes of Biotechnological Interest.</title>
        <authorList>
            <person name="Mandelli F."/>
            <person name="Oliveira Ramires B."/>
            <person name="Couger M.B."/>
            <person name="Paixao D.A."/>
            <person name="Camilo C.M."/>
            <person name="Polikarpov I."/>
            <person name="Prade R."/>
            <person name="Riano-Pachon D.M."/>
            <person name="Squina F.M."/>
        </authorList>
    </citation>
    <scope>NUCLEOTIDE SEQUENCE [LARGE SCALE GENOMIC DNA]</scope>
    <source>
        <strain evidence="9 10">ATCC 43280</strain>
    </source>
</reference>
<comment type="caution">
    <text evidence="9">The sequence shown here is derived from an EMBL/GenBank/DDBJ whole genome shotgun (WGS) entry which is preliminary data.</text>
</comment>
<dbReference type="OrthoDB" id="9815856at2"/>
<name>A0A0D6XAM0_THEFI</name>
<evidence type="ECO:0000256" key="4">
    <source>
        <dbReference type="ARBA" id="ARBA00022603"/>
    </source>
</evidence>
<dbReference type="STRING" id="276.THFILI_01525"/>
<keyword evidence="6" id="KW-0949">S-adenosyl-L-methionine</keyword>
<dbReference type="InterPro" id="IPR035996">
    <property type="entry name" value="4pyrrol_Methylase_sf"/>
</dbReference>
<accession>A0A0D6XAM0</accession>
<dbReference type="InterPro" id="IPR003043">
    <property type="entry name" value="Uropor_MeTrfase_CS"/>
</dbReference>
<dbReference type="EMBL" id="JPSL02000036">
    <property type="protein sequence ID" value="KIX84722.1"/>
    <property type="molecule type" value="Genomic_DNA"/>
</dbReference>